<dbReference type="Pfam" id="PF00589">
    <property type="entry name" value="Phage_integrase"/>
    <property type="match status" value="1"/>
</dbReference>
<dbReference type="AlphaFoldDB" id="D3S2W9"/>
<reference evidence="3 4" key="2">
    <citation type="journal article" date="2011" name="Stand. Genomic Sci.">
        <title>Complete genome sequence of Ferroglobus placidus AEDII12DO.</title>
        <authorList>
            <person name="Anderson I."/>
            <person name="Risso C."/>
            <person name="Holmes D."/>
            <person name="Lucas S."/>
            <person name="Copeland A."/>
            <person name="Lapidus A."/>
            <person name="Cheng J.F."/>
            <person name="Bruce D."/>
            <person name="Goodwin L."/>
            <person name="Pitluck S."/>
            <person name="Saunders E."/>
            <person name="Brettin T."/>
            <person name="Detter J.C."/>
            <person name="Han C."/>
            <person name="Tapia R."/>
            <person name="Larimer F."/>
            <person name="Land M."/>
            <person name="Hauser L."/>
            <person name="Woyke T."/>
            <person name="Lovley D."/>
            <person name="Kyrpides N."/>
            <person name="Ivanova N."/>
        </authorList>
    </citation>
    <scope>NUCLEOTIDE SEQUENCE [LARGE SCALE GENOMIC DNA]</scope>
    <source>
        <strain evidence="4">DSM 10642 / AEDII12DO</strain>
    </source>
</reference>
<dbReference type="PROSITE" id="PS51898">
    <property type="entry name" value="TYR_RECOMBINASE"/>
    <property type="match status" value="1"/>
</dbReference>
<evidence type="ECO:0000313" key="3">
    <source>
        <dbReference type="EMBL" id="ADC64602.1"/>
    </source>
</evidence>
<organism evidence="3 4">
    <name type="scientific">Ferroglobus placidus (strain DSM 10642 / AEDII12DO)</name>
    <dbReference type="NCBI Taxonomy" id="589924"/>
    <lineage>
        <taxon>Archaea</taxon>
        <taxon>Methanobacteriati</taxon>
        <taxon>Methanobacteriota</taxon>
        <taxon>Archaeoglobi</taxon>
        <taxon>Archaeoglobales</taxon>
        <taxon>Archaeoglobaceae</taxon>
        <taxon>Ferroglobus</taxon>
    </lineage>
</organism>
<dbReference type="GO" id="GO:0006310">
    <property type="term" value="P:DNA recombination"/>
    <property type="evidence" value="ECO:0007669"/>
    <property type="project" value="UniProtKB-KW"/>
</dbReference>
<dbReference type="STRING" id="589924.Ferp_0426"/>
<dbReference type="RefSeq" id="WP_012964949.1">
    <property type="nucleotide sequence ID" value="NC_013849.1"/>
</dbReference>
<dbReference type="GO" id="GO:0015074">
    <property type="term" value="P:DNA integration"/>
    <property type="evidence" value="ECO:0007669"/>
    <property type="project" value="InterPro"/>
</dbReference>
<dbReference type="InterPro" id="IPR013762">
    <property type="entry name" value="Integrase-like_cat_sf"/>
</dbReference>
<dbReference type="Proteomes" id="UP000002613">
    <property type="component" value="Chromosome"/>
</dbReference>
<reference evidence="4" key="1">
    <citation type="submission" date="2010-02" db="EMBL/GenBank/DDBJ databases">
        <title>Complete sequence of Ferroglobus placidus DSM 10642.</title>
        <authorList>
            <consortium name="US DOE Joint Genome Institute"/>
            <person name="Lucas S."/>
            <person name="Copeland A."/>
            <person name="Lapidus A."/>
            <person name="Cheng J.-F."/>
            <person name="Bruce D."/>
            <person name="Goodwin L."/>
            <person name="Pitluck S."/>
            <person name="Saunders E."/>
            <person name="Brettin T."/>
            <person name="Detter J.C."/>
            <person name="Han C."/>
            <person name="Tapia R."/>
            <person name="Larimer F."/>
            <person name="Land M."/>
            <person name="Hauser L."/>
            <person name="Kyrpides N."/>
            <person name="Ivanova N."/>
            <person name="Holmes D."/>
            <person name="Lovley D."/>
            <person name="Kyrpides N."/>
            <person name="Anderson I.J."/>
            <person name="Woyke T."/>
        </authorList>
    </citation>
    <scope>NUCLEOTIDE SEQUENCE [LARGE SCALE GENOMIC DNA]</scope>
    <source>
        <strain evidence="4">DSM 10642 / AEDII12DO</strain>
    </source>
</reference>
<accession>D3S2W9</accession>
<keyword evidence="4" id="KW-1185">Reference proteome</keyword>
<evidence type="ECO:0000256" key="1">
    <source>
        <dbReference type="ARBA" id="ARBA00023172"/>
    </source>
</evidence>
<dbReference type="EMBL" id="CP001899">
    <property type="protein sequence ID" value="ADC64602.1"/>
    <property type="molecule type" value="Genomic_DNA"/>
</dbReference>
<dbReference type="HOGENOM" id="CLU_027562_2_2_2"/>
<proteinExistence type="predicted"/>
<dbReference type="PANTHER" id="PTHR30349">
    <property type="entry name" value="PHAGE INTEGRASE-RELATED"/>
    <property type="match status" value="1"/>
</dbReference>
<name>D3S2W9_FERPA</name>
<dbReference type="InterPro" id="IPR050090">
    <property type="entry name" value="Tyrosine_recombinase_XerCD"/>
</dbReference>
<dbReference type="eggNOG" id="arCOG01242">
    <property type="taxonomic scope" value="Archaea"/>
</dbReference>
<dbReference type="PaxDb" id="589924-Ferp_0426"/>
<evidence type="ECO:0000259" key="2">
    <source>
        <dbReference type="PROSITE" id="PS51898"/>
    </source>
</evidence>
<dbReference type="GeneID" id="24796380"/>
<dbReference type="KEGG" id="fpl:Ferp_0426"/>
<evidence type="ECO:0000313" key="4">
    <source>
        <dbReference type="Proteomes" id="UP000002613"/>
    </source>
</evidence>
<dbReference type="PANTHER" id="PTHR30349:SF87">
    <property type="entry name" value="TRANSPOSASE A"/>
    <property type="match status" value="1"/>
</dbReference>
<dbReference type="InterPro" id="IPR011010">
    <property type="entry name" value="DNA_brk_join_enz"/>
</dbReference>
<gene>
    <name evidence="3" type="ordered locus">Ferp_0426</name>
</gene>
<keyword evidence="1" id="KW-0233">DNA recombination</keyword>
<feature type="domain" description="Tyr recombinase" evidence="2">
    <location>
        <begin position="132"/>
        <end position="309"/>
    </location>
</feature>
<dbReference type="InterPro" id="IPR002104">
    <property type="entry name" value="Integrase_catalytic"/>
</dbReference>
<dbReference type="OrthoDB" id="3343at2157"/>
<dbReference type="Gene3D" id="1.10.443.10">
    <property type="entry name" value="Intergrase catalytic core"/>
    <property type="match status" value="1"/>
</dbReference>
<dbReference type="SUPFAM" id="SSF56349">
    <property type="entry name" value="DNA breaking-rejoining enzymes"/>
    <property type="match status" value="1"/>
</dbReference>
<protein>
    <submittedName>
        <fullName evidence="3">Integrase family protein</fullName>
    </submittedName>
</protein>
<dbReference type="GO" id="GO:0003677">
    <property type="term" value="F:DNA binding"/>
    <property type="evidence" value="ECO:0007669"/>
    <property type="project" value="InterPro"/>
</dbReference>
<sequence length="403" mass="47571">MRVERVSEDMDDIHAYRKRYEIAIRLLKNSNISERNKEIIEKFCNDCFAQGITAGRVQKYAFILRKVAEWLGKDFDNIIEDDLKRVIAIINTSPFTEWTKHDYRRSIKKFFKWLGKEELVSWIKCRGPKNRKLPEEILTEDDIKKMIDVAQNSRDRAIISVLYESGCRAGEFLSMRMKNVSFDRYGAVIIVHGKTGYRRIRLVSSSPYLAEWINMHPFRENPEAWLWISTKTFRRIPYNTLRAILRNIAIKAGIRKKVNPHAFRHARATHLAKFLTEAQMKEFFGWVQDSDMASVYVHLSGRDVDRAILQLYGMQVEDEREENEKLMPRKCMRCGEINPATNKVCRSCYFPLDGNAESFLEKEVKREIIDAVIETLWNDREFRETFMRKIKELAEQSRIAVYS</sequence>